<dbReference type="Pfam" id="PF13440">
    <property type="entry name" value="Polysacc_synt_3"/>
    <property type="match status" value="1"/>
</dbReference>
<keyword evidence="3" id="KW-1003">Cell membrane</keyword>
<evidence type="ECO:0000256" key="4">
    <source>
        <dbReference type="ARBA" id="ARBA00022692"/>
    </source>
</evidence>
<evidence type="ECO:0000313" key="8">
    <source>
        <dbReference type="EMBL" id="GAF47070.1"/>
    </source>
</evidence>
<keyword evidence="6 7" id="KW-0472">Membrane</keyword>
<sequence>MVRGGTLVLSGQVIKVILLLIGAAVLGRVLGPEEFGLIAMVTVITGLGELFRDFGLSSAAIQAKSLNRSQMSNLFWINSGMGLFLASCATLFAPLVGDMYGDSRIPEIMVVISAAFVFSGIQTQFQVDLTRRLMFPALIVSEVVSQALGLVVAIGLALAGFGYWSIALQPVAYAAILCIIRCVWSPWKPGWPTRTGGTLIPLLRFGWNLGIAQLLNYISLNSPTLIIGTRFGPTDAGLYSRLYQLVGAQMNQILAPLTNAVFPVLSRIDSDRRYNAAIRRINIPVSYAMVFGLIFVATNSRPFVELVLGDGWSGGSAMLSIVSIGLVFQSFTFVGYWVFLSKGISGSLLRYNLVTKSVALSLAGFGAFQGALGVAFGYALGLALAWPICWWWLGRVGSIESLPIFVEECRVIIVISVCALVGKWATNLINFESSLASLLISGSVMLATAIFISAAVPVVRADRRAMKEIIALFREGRGNATGSSL</sequence>
<feature type="transmembrane region" description="Helical" evidence="7">
    <location>
        <begin position="75"/>
        <end position="97"/>
    </location>
</feature>
<comment type="similarity">
    <text evidence="2">Belongs to the polysaccharide synthase family.</text>
</comment>
<comment type="caution">
    <text evidence="8">The sequence shown here is derived from an EMBL/GenBank/DDBJ whole genome shotgun (WGS) entry which is preliminary data.</text>
</comment>
<reference evidence="8 9" key="1">
    <citation type="submission" date="2014-02" db="EMBL/GenBank/DDBJ databases">
        <title>Whole genome shotgun sequence of Rhodococcus wratislaviensis NBRC 100605.</title>
        <authorList>
            <person name="Hosoyama A."/>
            <person name="Tsuchikane K."/>
            <person name="Yoshida I."/>
            <person name="Ohji S."/>
            <person name="Ichikawa N."/>
            <person name="Yamazoe A."/>
            <person name="Fujita N."/>
        </authorList>
    </citation>
    <scope>NUCLEOTIDE SEQUENCE [LARGE SCALE GENOMIC DNA]</scope>
    <source>
        <strain evidence="8 9">NBRC 100605</strain>
    </source>
</reference>
<evidence type="ECO:0000313" key="9">
    <source>
        <dbReference type="Proteomes" id="UP000019491"/>
    </source>
</evidence>
<feature type="transmembrane region" description="Helical" evidence="7">
    <location>
        <begin position="103"/>
        <end position="121"/>
    </location>
</feature>
<protein>
    <submittedName>
        <fullName evidence="8">Putative polysaccharide biosynthesis protein</fullName>
    </submittedName>
</protein>
<evidence type="ECO:0000256" key="7">
    <source>
        <dbReference type="SAM" id="Phobius"/>
    </source>
</evidence>
<feature type="transmembrane region" description="Helical" evidence="7">
    <location>
        <begin position="318"/>
        <end position="339"/>
    </location>
</feature>
<keyword evidence="5 7" id="KW-1133">Transmembrane helix</keyword>
<feature type="transmembrane region" description="Helical" evidence="7">
    <location>
        <begin position="163"/>
        <end position="184"/>
    </location>
</feature>
<evidence type="ECO:0000256" key="6">
    <source>
        <dbReference type="ARBA" id="ARBA00023136"/>
    </source>
</evidence>
<keyword evidence="9" id="KW-1185">Reference proteome</keyword>
<dbReference type="GO" id="GO:0005886">
    <property type="term" value="C:plasma membrane"/>
    <property type="evidence" value="ECO:0007669"/>
    <property type="project" value="UniProtKB-SubCell"/>
</dbReference>
<comment type="subcellular location">
    <subcellularLocation>
        <location evidence="1">Cell membrane</location>
        <topology evidence="1">Multi-pass membrane protein</topology>
    </subcellularLocation>
</comment>
<proteinExistence type="inferred from homology"/>
<gene>
    <name evidence="8" type="ORF">RW1_036_00970</name>
</gene>
<evidence type="ECO:0000256" key="5">
    <source>
        <dbReference type="ARBA" id="ARBA00022989"/>
    </source>
</evidence>
<dbReference type="CDD" id="cd13127">
    <property type="entry name" value="MATE_tuaB_like"/>
    <property type="match status" value="1"/>
</dbReference>
<dbReference type="InterPro" id="IPR050833">
    <property type="entry name" value="Poly_Biosynth_Transport"/>
</dbReference>
<dbReference type="PANTHER" id="PTHR30250:SF10">
    <property type="entry name" value="LIPOPOLYSACCHARIDE BIOSYNTHESIS PROTEIN WZXC"/>
    <property type="match status" value="1"/>
</dbReference>
<feature type="transmembrane region" description="Helical" evidence="7">
    <location>
        <begin position="133"/>
        <end position="157"/>
    </location>
</feature>
<dbReference type="AlphaFoldDB" id="X0R7Y7"/>
<evidence type="ECO:0000256" key="2">
    <source>
        <dbReference type="ARBA" id="ARBA00007430"/>
    </source>
</evidence>
<accession>X0R7Y7</accession>
<organism evidence="8 9">
    <name type="scientific">Rhodococcus wratislaviensis NBRC 100605</name>
    <dbReference type="NCBI Taxonomy" id="1219028"/>
    <lineage>
        <taxon>Bacteria</taxon>
        <taxon>Bacillati</taxon>
        <taxon>Actinomycetota</taxon>
        <taxon>Actinomycetes</taxon>
        <taxon>Mycobacteriales</taxon>
        <taxon>Nocardiaceae</taxon>
        <taxon>Rhodococcus</taxon>
    </lineage>
</organism>
<dbReference type="EMBL" id="BAWF01000036">
    <property type="protein sequence ID" value="GAF47070.1"/>
    <property type="molecule type" value="Genomic_DNA"/>
</dbReference>
<name>X0R7Y7_RHOWR</name>
<evidence type="ECO:0000256" key="1">
    <source>
        <dbReference type="ARBA" id="ARBA00004651"/>
    </source>
</evidence>
<feature type="transmembrane region" description="Helical" evidence="7">
    <location>
        <begin position="281"/>
        <end position="298"/>
    </location>
</feature>
<feature type="transmembrane region" description="Helical" evidence="7">
    <location>
        <begin position="7"/>
        <end position="29"/>
    </location>
</feature>
<feature type="transmembrane region" description="Helical" evidence="7">
    <location>
        <begin position="438"/>
        <end position="459"/>
    </location>
</feature>
<feature type="transmembrane region" description="Helical" evidence="7">
    <location>
        <begin position="35"/>
        <end position="54"/>
    </location>
</feature>
<keyword evidence="4 7" id="KW-0812">Transmembrane</keyword>
<dbReference type="Proteomes" id="UP000019491">
    <property type="component" value="Unassembled WGS sequence"/>
</dbReference>
<evidence type="ECO:0000256" key="3">
    <source>
        <dbReference type="ARBA" id="ARBA00022475"/>
    </source>
</evidence>
<dbReference type="PANTHER" id="PTHR30250">
    <property type="entry name" value="PST FAMILY PREDICTED COLANIC ACID TRANSPORTER"/>
    <property type="match status" value="1"/>
</dbReference>